<feature type="region of interest" description="Disordered" evidence="9">
    <location>
        <begin position="25"/>
        <end position="66"/>
    </location>
</feature>
<comment type="subcellular location">
    <subcellularLocation>
        <location evidence="1">Secreted</location>
    </subcellularLocation>
</comment>
<reference evidence="12" key="2">
    <citation type="submission" date="2025-09" db="UniProtKB">
        <authorList>
            <consortium name="Ensembl"/>
        </authorList>
    </citation>
    <scope>IDENTIFICATION</scope>
</reference>
<keyword evidence="4" id="KW-0646">Protease inhibitor</keyword>
<feature type="domain" description="Kazal-like" evidence="11">
    <location>
        <begin position="132"/>
        <end position="186"/>
    </location>
</feature>
<dbReference type="PROSITE" id="PS51465">
    <property type="entry name" value="KAZAL_2"/>
    <property type="match status" value="1"/>
</dbReference>
<keyword evidence="6" id="KW-0722">Serine protease inhibitor</keyword>
<keyword evidence="7" id="KW-1015">Disulfide bond</keyword>
<proteinExistence type="predicted"/>
<evidence type="ECO:0000256" key="1">
    <source>
        <dbReference type="ARBA" id="ARBA00004613"/>
    </source>
</evidence>
<feature type="signal peptide" evidence="10">
    <location>
        <begin position="1"/>
        <end position="20"/>
    </location>
</feature>
<dbReference type="Pfam" id="PF00050">
    <property type="entry name" value="Kazal_1"/>
    <property type="match status" value="1"/>
</dbReference>
<keyword evidence="3" id="KW-0964">Secreted</keyword>
<evidence type="ECO:0000313" key="12">
    <source>
        <dbReference type="Ensembl" id="ENSAZOP00000021800.1"/>
    </source>
</evidence>
<dbReference type="InterPro" id="IPR002350">
    <property type="entry name" value="Kazal_dom"/>
</dbReference>
<dbReference type="InterPro" id="IPR042167">
    <property type="entry name" value="SPINK2"/>
</dbReference>
<dbReference type="SUPFAM" id="SSF100895">
    <property type="entry name" value="Kazal-type serine protease inhibitors"/>
    <property type="match status" value="1"/>
</dbReference>
<evidence type="ECO:0000256" key="3">
    <source>
        <dbReference type="ARBA" id="ARBA00022525"/>
    </source>
</evidence>
<feature type="compositionally biased region" description="Basic and acidic residues" evidence="9">
    <location>
        <begin position="33"/>
        <end position="48"/>
    </location>
</feature>
<sequence length="186" mass="18588">MAAALPVLVLLPALLAGTRTGRRRALGCGDVGAGRDPHDDGRQGKGKPEPVPGSGQRAGAGTGTGGMLRVEAGGTGLGVGRAAAGPGVWGPHRLVPAYWGGIRDGGNLGGTRAPLTAASLSAGLLSRPGAAASVPPVCDMYGVPGCPKDYNPVCGTDGETYSNECVLCLSNSEDKKDVQIYKRGPC</sequence>
<keyword evidence="8" id="KW-0325">Glycoprotein</keyword>
<keyword evidence="5" id="KW-0677">Repeat</keyword>
<evidence type="ECO:0000256" key="5">
    <source>
        <dbReference type="ARBA" id="ARBA00022737"/>
    </source>
</evidence>
<accession>A0A8B9VI00</accession>
<evidence type="ECO:0000256" key="8">
    <source>
        <dbReference type="ARBA" id="ARBA00023180"/>
    </source>
</evidence>
<dbReference type="FunFam" id="3.30.60.30:FF:000031">
    <property type="entry name" value="Serine protease inhibitor Kazal-type 2"/>
    <property type="match status" value="1"/>
</dbReference>
<organism evidence="12 13">
    <name type="scientific">Anas zonorhyncha</name>
    <name type="common">Eastern spot-billed duck</name>
    <dbReference type="NCBI Taxonomy" id="75864"/>
    <lineage>
        <taxon>Eukaryota</taxon>
        <taxon>Metazoa</taxon>
        <taxon>Chordata</taxon>
        <taxon>Craniata</taxon>
        <taxon>Vertebrata</taxon>
        <taxon>Euteleostomi</taxon>
        <taxon>Archelosauria</taxon>
        <taxon>Archosauria</taxon>
        <taxon>Dinosauria</taxon>
        <taxon>Saurischia</taxon>
        <taxon>Theropoda</taxon>
        <taxon>Coelurosauria</taxon>
        <taxon>Aves</taxon>
        <taxon>Neognathae</taxon>
        <taxon>Galloanserae</taxon>
        <taxon>Anseriformes</taxon>
        <taxon>Anatidae</taxon>
        <taxon>Anatinae</taxon>
        <taxon>Anas</taxon>
    </lineage>
</organism>
<dbReference type="GO" id="GO:0004867">
    <property type="term" value="F:serine-type endopeptidase inhibitor activity"/>
    <property type="evidence" value="ECO:0007669"/>
    <property type="project" value="UniProtKB-KW"/>
</dbReference>
<dbReference type="GO" id="GO:0005576">
    <property type="term" value="C:extracellular region"/>
    <property type="evidence" value="ECO:0007669"/>
    <property type="project" value="UniProtKB-SubCell"/>
</dbReference>
<dbReference type="AlphaFoldDB" id="A0A8B9VI00"/>
<dbReference type="SMART" id="SM00280">
    <property type="entry name" value="KAZAL"/>
    <property type="match status" value="1"/>
</dbReference>
<dbReference type="PANTHER" id="PTHR47608">
    <property type="entry name" value="SERINE PROTEASE INHIBITOR KAZAL-TYPE 2, SPINK2"/>
    <property type="match status" value="1"/>
</dbReference>
<keyword evidence="13" id="KW-1185">Reference proteome</keyword>
<dbReference type="PROSITE" id="PS00282">
    <property type="entry name" value="KAZAL_1"/>
    <property type="match status" value="1"/>
</dbReference>
<feature type="compositionally biased region" description="Gly residues" evidence="9">
    <location>
        <begin position="56"/>
        <end position="66"/>
    </location>
</feature>
<dbReference type="Proteomes" id="UP000694549">
    <property type="component" value="Unplaced"/>
</dbReference>
<dbReference type="InterPro" id="IPR001239">
    <property type="entry name" value="Prot_inh_Kazal-m"/>
</dbReference>
<evidence type="ECO:0000256" key="2">
    <source>
        <dbReference type="ARBA" id="ARBA00019248"/>
    </source>
</evidence>
<reference evidence="12" key="1">
    <citation type="submission" date="2025-08" db="UniProtKB">
        <authorList>
            <consortium name="Ensembl"/>
        </authorList>
    </citation>
    <scope>IDENTIFICATION</scope>
</reference>
<evidence type="ECO:0000256" key="7">
    <source>
        <dbReference type="ARBA" id="ARBA00023157"/>
    </source>
</evidence>
<protein>
    <recommendedName>
        <fullName evidence="2">Ovomucoid</fullName>
    </recommendedName>
</protein>
<name>A0A8B9VI00_9AVES</name>
<dbReference type="GO" id="GO:0007286">
    <property type="term" value="P:spermatid development"/>
    <property type="evidence" value="ECO:0007669"/>
    <property type="project" value="InterPro"/>
</dbReference>
<evidence type="ECO:0000256" key="9">
    <source>
        <dbReference type="SAM" id="MobiDB-lite"/>
    </source>
</evidence>
<evidence type="ECO:0000259" key="11">
    <source>
        <dbReference type="PROSITE" id="PS51465"/>
    </source>
</evidence>
<keyword evidence="10" id="KW-0732">Signal</keyword>
<dbReference type="PANTHER" id="PTHR47608:SF1">
    <property type="entry name" value="SERINE PROTEASE INHIBITOR KAZAL-TYPE 2"/>
    <property type="match status" value="1"/>
</dbReference>
<dbReference type="PRINTS" id="PR00290">
    <property type="entry name" value="KAZALINHBTR"/>
</dbReference>
<dbReference type="InterPro" id="IPR036058">
    <property type="entry name" value="Kazal_dom_sf"/>
</dbReference>
<dbReference type="Gene3D" id="3.30.60.30">
    <property type="match status" value="1"/>
</dbReference>
<dbReference type="CDD" id="cd01327">
    <property type="entry name" value="KAZAL_PSTI"/>
    <property type="match status" value="1"/>
</dbReference>
<dbReference type="Ensembl" id="ENSAZOT00000023427.1">
    <property type="protein sequence ID" value="ENSAZOP00000021800.1"/>
    <property type="gene ID" value="ENSAZOG00000014147.1"/>
</dbReference>
<evidence type="ECO:0000256" key="6">
    <source>
        <dbReference type="ARBA" id="ARBA00022900"/>
    </source>
</evidence>
<feature type="chain" id="PRO_5033997878" description="Ovomucoid" evidence="10">
    <location>
        <begin position="21"/>
        <end position="186"/>
    </location>
</feature>
<evidence type="ECO:0000313" key="13">
    <source>
        <dbReference type="Proteomes" id="UP000694549"/>
    </source>
</evidence>
<evidence type="ECO:0000256" key="4">
    <source>
        <dbReference type="ARBA" id="ARBA00022690"/>
    </source>
</evidence>
<evidence type="ECO:0000256" key="10">
    <source>
        <dbReference type="SAM" id="SignalP"/>
    </source>
</evidence>